<gene>
    <name evidence="8" type="ORF">BCR43DRAFT_532214</name>
</gene>
<keyword evidence="4" id="KW-1001">Plastid inner membrane</keyword>
<comment type="similarity">
    <text evidence="2">Belongs to the SLC13A/DASS transporter (TC 2.A.47) family. DIT1 subfamily.</text>
</comment>
<feature type="transmembrane region" description="Helical" evidence="7">
    <location>
        <begin position="510"/>
        <end position="528"/>
    </location>
</feature>
<proteinExistence type="inferred from homology"/>
<dbReference type="Pfam" id="PF00939">
    <property type="entry name" value="Na_sulph_symp"/>
    <property type="match status" value="1"/>
</dbReference>
<evidence type="ECO:0000313" key="8">
    <source>
        <dbReference type="EMBL" id="ORY92998.1"/>
    </source>
</evidence>
<protein>
    <submittedName>
        <fullName evidence="8">Sodium/sulfate symporter</fullName>
    </submittedName>
</protein>
<feature type="transmembrane region" description="Helical" evidence="7">
    <location>
        <begin position="548"/>
        <end position="570"/>
    </location>
</feature>
<feature type="transmembrane region" description="Helical" evidence="7">
    <location>
        <begin position="473"/>
        <end position="498"/>
    </location>
</feature>
<feature type="transmembrane region" description="Helical" evidence="7">
    <location>
        <begin position="152"/>
        <end position="170"/>
    </location>
</feature>
<feature type="transmembrane region" description="Helical" evidence="7">
    <location>
        <begin position="376"/>
        <end position="394"/>
    </location>
</feature>
<comment type="caution">
    <text evidence="8">The sequence shown here is derived from an EMBL/GenBank/DDBJ whole genome shotgun (WGS) entry which is preliminary data.</text>
</comment>
<keyword evidence="3 7" id="KW-0812">Transmembrane</keyword>
<reference evidence="8 9" key="1">
    <citation type="submission" date="2016-07" db="EMBL/GenBank/DDBJ databases">
        <title>Pervasive Adenine N6-methylation of Active Genes in Fungi.</title>
        <authorList>
            <consortium name="DOE Joint Genome Institute"/>
            <person name="Mondo S.J."/>
            <person name="Dannebaum R.O."/>
            <person name="Kuo R.C."/>
            <person name="Labutti K."/>
            <person name="Haridas S."/>
            <person name="Kuo A."/>
            <person name="Salamov A."/>
            <person name="Ahrendt S.R."/>
            <person name="Lipzen A."/>
            <person name="Sullivan W."/>
            <person name="Andreopoulos W.B."/>
            <person name="Clum A."/>
            <person name="Lindquist E."/>
            <person name="Daum C."/>
            <person name="Ramamoorthy G.K."/>
            <person name="Gryganskyi A."/>
            <person name="Culley D."/>
            <person name="Magnuson J.K."/>
            <person name="James T.Y."/>
            <person name="O'Malley M.A."/>
            <person name="Stajich J.E."/>
            <person name="Spatafora J.W."/>
            <person name="Visel A."/>
            <person name="Grigoriev I.V."/>
        </authorList>
    </citation>
    <scope>NUCLEOTIDE SEQUENCE [LARGE SCALE GENOMIC DNA]</scope>
    <source>
        <strain evidence="8 9">NRRL 2496</strain>
    </source>
</reference>
<evidence type="ECO:0000256" key="1">
    <source>
        <dbReference type="ARBA" id="ARBA00004478"/>
    </source>
</evidence>
<dbReference type="GO" id="GO:0016020">
    <property type="term" value="C:membrane"/>
    <property type="evidence" value="ECO:0007669"/>
    <property type="project" value="InterPro"/>
</dbReference>
<dbReference type="OrthoDB" id="1695362at2759"/>
<keyword evidence="6 7" id="KW-0472">Membrane</keyword>
<dbReference type="PANTHER" id="PTHR42826">
    <property type="entry name" value="DICARBOXYLATE TRANSPORTER 2.1, CHLOROPLASTIC"/>
    <property type="match status" value="1"/>
</dbReference>
<feature type="transmembrane region" description="Helical" evidence="7">
    <location>
        <begin position="45"/>
        <end position="62"/>
    </location>
</feature>
<keyword evidence="9" id="KW-1185">Reference proteome</keyword>
<dbReference type="AlphaFoldDB" id="A0A1X2H3U8"/>
<feature type="transmembrane region" description="Helical" evidence="7">
    <location>
        <begin position="285"/>
        <end position="307"/>
    </location>
</feature>
<evidence type="ECO:0000256" key="3">
    <source>
        <dbReference type="ARBA" id="ARBA00022692"/>
    </source>
</evidence>
<organism evidence="8 9">
    <name type="scientific">Syncephalastrum racemosum</name>
    <name type="common">Filamentous fungus</name>
    <dbReference type="NCBI Taxonomy" id="13706"/>
    <lineage>
        <taxon>Eukaryota</taxon>
        <taxon>Fungi</taxon>
        <taxon>Fungi incertae sedis</taxon>
        <taxon>Mucoromycota</taxon>
        <taxon>Mucoromycotina</taxon>
        <taxon>Mucoromycetes</taxon>
        <taxon>Mucorales</taxon>
        <taxon>Syncephalastraceae</taxon>
        <taxon>Syncephalastrum</taxon>
    </lineage>
</organism>
<dbReference type="InParanoid" id="A0A1X2H3U8"/>
<dbReference type="STRING" id="13706.A0A1X2H3U8"/>
<evidence type="ECO:0000256" key="6">
    <source>
        <dbReference type="ARBA" id="ARBA00023136"/>
    </source>
</evidence>
<keyword evidence="5 7" id="KW-1133">Transmembrane helix</keyword>
<dbReference type="GO" id="GO:0022857">
    <property type="term" value="F:transmembrane transporter activity"/>
    <property type="evidence" value="ECO:0007669"/>
    <property type="project" value="InterPro"/>
</dbReference>
<dbReference type="InterPro" id="IPR001898">
    <property type="entry name" value="SLC13A/DASS"/>
</dbReference>
<feature type="transmembrane region" description="Helical" evidence="7">
    <location>
        <begin position="191"/>
        <end position="209"/>
    </location>
</feature>
<dbReference type="OMA" id="VPLATWW"/>
<evidence type="ECO:0000256" key="4">
    <source>
        <dbReference type="ARBA" id="ARBA00022780"/>
    </source>
</evidence>
<sequence>MCAADERTALLSPESASMSTKSRWPGLWRPFELQSLSSILKSQPVTLLPAILLGASIWFGVTPTDELTPTAIRLLAVFLSCIFALITTSVDISLLVLSGLTLLSLTHSFQCEDAATGLSTECRLCGETNPLTGDEYDCKGAKESFHHSLEGFSSSVVWLIFAAFHLGKAVEVTQLGRRVSLLMIRAFGKRIMGLAYAIVFSEILLAPFVPSNTARGGGIVHPVVHSIATTLGSTPSHDPEVGAFLMLLGNHANLLSASMYLTGMAANPIVLSRASQVFPDVNFDFLTWLTGSIVPCLFCALALPIVLKWQCGLHKSTSPSAPAVHDEEQQHGGGQASAAALMSGRIRESTKVPSDSIVKHAQCELDRMGSMSAKEWQLCLVLFTCLGLWVTSGYTGLDATLVALIGIVGLLHMGTISWKDISKNTNAWDTLFWLGGFVTMAHQLSDAGASAFLGHRISDMIQDLHLPPLPFLAIAYFLTTFMFSSLSAHIVAFVGTFLDAGRVLGAQPMVLTALLAYFGAISGCMTNYSTGMAAMYYAPGYVTRSRWFIVGFQIAAFYLLVYFTIGMGWWRLLGWWD</sequence>
<name>A0A1X2H3U8_SYNRA</name>
<dbReference type="Proteomes" id="UP000242180">
    <property type="component" value="Unassembled WGS sequence"/>
</dbReference>
<dbReference type="InterPro" id="IPR030676">
    <property type="entry name" value="CitT-rel"/>
</dbReference>
<evidence type="ECO:0000256" key="2">
    <source>
        <dbReference type="ARBA" id="ARBA00007349"/>
    </source>
</evidence>
<keyword evidence="4" id="KW-0934">Plastid</keyword>
<accession>A0A1X2H3U8</accession>
<feature type="transmembrane region" description="Helical" evidence="7">
    <location>
        <begin position="400"/>
        <end position="418"/>
    </location>
</feature>
<evidence type="ECO:0000313" key="9">
    <source>
        <dbReference type="Proteomes" id="UP000242180"/>
    </source>
</evidence>
<comment type="subcellular location">
    <subcellularLocation>
        <location evidence="1">Plastid</location>
        <location evidence="1">Chloroplast inner membrane</location>
        <topology evidence="1">Multi-pass membrane protein</topology>
    </subcellularLocation>
</comment>
<dbReference type="EMBL" id="MCGN01000009">
    <property type="protein sequence ID" value="ORY92998.1"/>
    <property type="molecule type" value="Genomic_DNA"/>
</dbReference>
<evidence type="ECO:0000256" key="7">
    <source>
        <dbReference type="SAM" id="Phobius"/>
    </source>
</evidence>
<evidence type="ECO:0000256" key="5">
    <source>
        <dbReference type="ARBA" id="ARBA00022989"/>
    </source>
</evidence>
<feature type="transmembrane region" description="Helical" evidence="7">
    <location>
        <begin position="74"/>
        <end position="97"/>
    </location>
</feature>